<keyword evidence="3" id="KW-1185">Reference proteome</keyword>
<name>M0N089_9EURY</name>
<dbReference type="EMBL" id="AOME01000072">
    <property type="protein sequence ID" value="EMA50489.1"/>
    <property type="molecule type" value="Genomic_DNA"/>
</dbReference>
<organism evidence="2 3">
    <name type="scientific">Halococcus salifodinae DSM 8989</name>
    <dbReference type="NCBI Taxonomy" id="1227456"/>
    <lineage>
        <taxon>Archaea</taxon>
        <taxon>Methanobacteriati</taxon>
        <taxon>Methanobacteriota</taxon>
        <taxon>Stenosarchaea group</taxon>
        <taxon>Halobacteria</taxon>
        <taxon>Halobacteriales</taxon>
        <taxon>Halococcaceae</taxon>
        <taxon>Halococcus</taxon>
    </lineage>
</organism>
<evidence type="ECO:0000313" key="3">
    <source>
        <dbReference type="Proteomes" id="UP000011625"/>
    </source>
</evidence>
<dbReference type="SUPFAM" id="SSF53756">
    <property type="entry name" value="UDP-Glycosyltransferase/glycogen phosphorylase"/>
    <property type="match status" value="1"/>
</dbReference>
<comment type="caution">
    <text evidence="2">The sequence shown here is derived from an EMBL/GenBank/DDBJ whole genome shotgun (WGS) entry which is preliminary data.</text>
</comment>
<gene>
    <name evidence="2" type="ORF">C450_14933</name>
</gene>
<accession>M0N089</accession>
<proteinExistence type="predicted"/>
<dbReference type="STRING" id="1227456.C450_14933"/>
<dbReference type="AlphaFoldDB" id="M0N089"/>
<dbReference type="PATRIC" id="fig|1227456.3.peg.3025"/>
<dbReference type="InterPro" id="IPR007152">
    <property type="entry name" value="DUF354"/>
</dbReference>
<feature type="region of interest" description="Disordered" evidence="1">
    <location>
        <begin position="390"/>
        <end position="419"/>
    </location>
</feature>
<evidence type="ECO:0008006" key="4">
    <source>
        <dbReference type="Google" id="ProtNLM"/>
    </source>
</evidence>
<dbReference type="PANTHER" id="PTHR39662:SF1">
    <property type="entry name" value="DUF354 DOMAIN-CONTAINING PROTEIN"/>
    <property type="match status" value="1"/>
</dbReference>
<evidence type="ECO:0000313" key="2">
    <source>
        <dbReference type="EMBL" id="EMA50489.1"/>
    </source>
</evidence>
<evidence type="ECO:0000256" key="1">
    <source>
        <dbReference type="SAM" id="MobiDB-lite"/>
    </source>
</evidence>
<protein>
    <recommendedName>
        <fullName evidence="4">DUF354 domain-containing protein</fullName>
    </recommendedName>
</protein>
<dbReference type="PANTHER" id="PTHR39662">
    <property type="entry name" value="DUF354 DOMAIN-CONTAINING PROTEIN-RELATED"/>
    <property type="match status" value="1"/>
</dbReference>
<dbReference type="Proteomes" id="UP000011625">
    <property type="component" value="Unassembled WGS sequence"/>
</dbReference>
<dbReference type="Pfam" id="PF04007">
    <property type="entry name" value="DUF354"/>
    <property type="match status" value="1"/>
</dbReference>
<sequence length="419" mass="46957">MADDRPAHESHLLLDTARVTDFALDPDRRTEPDRCVYQGRVRSRRQGHMRYLFFTNTPAHVHLYKHAAAALDDRGHDVLVLARDYGCTTELLEYHGLPYRCYGHLETTKWSLVRQLPRHYYSILRYTRQYDPDRIFGMGAYAAHAGAISRTPVTLILDSEPTSLDHAVSRPFATSILTPHAFGKDLGPKHYRFRGFKESAYLHPDVFSARDDIREQLGVEPDEKYVICRFNAFGSHHDVNHSGISPPERRELVEQLAERATVFVSDESDAMAFDALDARPFDLHPGLLHDALAEAHLLVADTQTMVTEAALLGTPAIRSNSFVGDSDMGNFIELEREGLIYNIGAFEPALERACSLLDDESISAEWADKRDDYIDRTVNLTEVIVDLATSSDGPNSVAGLSQGELSARPPRDAPVSADR</sequence>
<reference evidence="2 3" key="1">
    <citation type="journal article" date="2014" name="PLoS Genet.">
        <title>Phylogenetically driven sequencing of extremely halophilic archaea reveals strategies for static and dynamic osmo-response.</title>
        <authorList>
            <person name="Becker E.A."/>
            <person name="Seitzer P.M."/>
            <person name="Tritt A."/>
            <person name="Larsen D."/>
            <person name="Krusor M."/>
            <person name="Yao A.I."/>
            <person name="Wu D."/>
            <person name="Madern D."/>
            <person name="Eisen J.A."/>
            <person name="Darling A.E."/>
            <person name="Facciotti M.T."/>
        </authorList>
    </citation>
    <scope>NUCLEOTIDE SEQUENCE [LARGE SCALE GENOMIC DNA]</scope>
    <source>
        <strain evidence="2 3">DSM 8989</strain>
    </source>
</reference>